<dbReference type="EMBL" id="SELW01000599">
    <property type="protein sequence ID" value="TID19225.1"/>
    <property type="molecule type" value="Genomic_DNA"/>
</dbReference>
<comment type="similarity">
    <text evidence="2">Belongs to the unc-50 family.</text>
</comment>
<gene>
    <name evidence="7" type="ORF">CANINC_003795</name>
</gene>
<feature type="transmembrane region" description="Helical" evidence="6">
    <location>
        <begin position="278"/>
        <end position="296"/>
    </location>
</feature>
<dbReference type="STRING" id="52247.A0A4V4NFD6"/>
<keyword evidence="4 6" id="KW-1133">Transmembrane helix</keyword>
<dbReference type="PANTHER" id="PTHR12841:SF6">
    <property type="entry name" value="PROTEIN UNC-50 HOMOLOG"/>
    <property type="match status" value="1"/>
</dbReference>
<feature type="transmembrane region" description="Helical" evidence="6">
    <location>
        <begin position="181"/>
        <end position="204"/>
    </location>
</feature>
<dbReference type="AlphaFoldDB" id="A0A4V4NFD6"/>
<dbReference type="PANTHER" id="PTHR12841">
    <property type="entry name" value="PROTEIN UNC-50 HOMOLOG"/>
    <property type="match status" value="1"/>
</dbReference>
<evidence type="ECO:0000256" key="1">
    <source>
        <dbReference type="ARBA" id="ARBA00004141"/>
    </source>
</evidence>
<evidence type="ECO:0000256" key="2">
    <source>
        <dbReference type="ARBA" id="ARBA00006293"/>
    </source>
</evidence>
<dbReference type="Pfam" id="PF05216">
    <property type="entry name" value="UNC-50"/>
    <property type="match status" value="1"/>
</dbReference>
<evidence type="ECO:0000256" key="6">
    <source>
        <dbReference type="SAM" id="Phobius"/>
    </source>
</evidence>
<evidence type="ECO:0000256" key="5">
    <source>
        <dbReference type="ARBA" id="ARBA00023136"/>
    </source>
</evidence>
<dbReference type="InterPro" id="IPR007881">
    <property type="entry name" value="UNC-50"/>
</dbReference>
<evidence type="ECO:0000256" key="3">
    <source>
        <dbReference type="ARBA" id="ARBA00022692"/>
    </source>
</evidence>
<dbReference type="OrthoDB" id="10027013at2759"/>
<keyword evidence="5 6" id="KW-0472">Membrane</keyword>
<comment type="caution">
    <text evidence="7">The sequence shown here is derived from an EMBL/GenBank/DDBJ whole genome shotgun (WGS) entry which is preliminary data.</text>
</comment>
<evidence type="ECO:0000256" key="4">
    <source>
        <dbReference type="ARBA" id="ARBA00022989"/>
    </source>
</evidence>
<evidence type="ECO:0008006" key="9">
    <source>
        <dbReference type="Google" id="ProtNLM"/>
    </source>
</evidence>
<feature type="transmembrane region" description="Helical" evidence="6">
    <location>
        <begin position="308"/>
        <end position="330"/>
    </location>
</feature>
<feature type="transmembrane region" description="Helical" evidence="6">
    <location>
        <begin position="247"/>
        <end position="266"/>
    </location>
</feature>
<name>A0A4V4NFD6_9ASCO</name>
<protein>
    <recommendedName>
        <fullName evidence="9">UNC-50 family protein</fullName>
    </recommendedName>
</protein>
<keyword evidence="3 6" id="KW-0812">Transmembrane</keyword>
<sequence>MEHQDLATENKTSKISSGKYYLNLIMAKKNESILPLTTDDILKETTSSLNNKHFDSYSIAGSVNSQSTLPSISAYAQRQSQNNRIKRIRDNLNSRLTIPKYFKRMVVFNSLDFETAFWEMVNLIHNPKRVYKALYYQKHTKNRWARDDPSFVLILCFFLFISAVFWGILYTKGILGILKLVLYMVIVDFILFGLAIATLGWILANKLLLQPDAQSMRDVSTSNFISRYLSFDSILEWSYCFDVHCNAYLLIWLCLYCVQFFFLPLLRMNNFISTIIGNTLYFFALSYYFVITFYGYNALPFLKKTEYILTPIIAFALIWILLTASGFNIANYMCNAYFD</sequence>
<evidence type="ECO:0000313" key="8">
    <source>
        <dbReference type="Proteomes" id="UP000307173"/>
    </source>
</evidence>
<dbReference type="Proteomes" id="UP000307173">
    <property type="component" value="Unassembled WGS sequence"/>
</dbReference>
<dbReference type="GO" id="GO:0000139">
    <property type="term" value="C:Golgi membrane"/>
    <property type="evidence" value="ECO:0007669"/>
    <property type="project" value="TreeGrafter"/>
</dbReference>
<reference evidence="7 8" key="1">
    <citation type="journal article" date="2019" name="Front. Genet.">
        <title>Whole-Genome Sequencing of the Opportunistic Yeast Pathogen Candida inconspicua Uncovers Its Hybrid Origin.</title>
        <authorList>
            <person name="Mixao V."/>
            <person name="Hansen A.P."/>
            <person name="Saus E."/>
            <person name="Boekhout T."/>
            <person name="Lass-Florl C."/>
            <person name="Gabaldon T."/>
        </authorList>
    </citation>
    <scope>NUCLEOTIDE SEQUENCE [LARGE SCALE GENOMIC DNA]</scope>
    <source>
        <strain evidence="7 8">CBS 180</strain>
    </source>
</reference>
<comment type="subcellular location">
    <subcellularLocation>
        <location evidence="1">Membrane</location>
        <topology evidence="1">Multi-pass membrane protein</topology>
    </subcellularLocation>
</comment>
<evidence type="ECO:0000313" key="7">
    <source>
        <dbReference type="EMBL" id="TID19225.1"/>
    </source>
</evidence>
<feature type="transmembrane region" description="Helical" evidence="6">
    <location>
        <begin position="151"/>
        <end position="169"/>
    </location>
</feature>
<organism evidence="7 8">
    <name type="scientific">Pichia inconspicua</name>
    <dbReference type="NCBI Taxonomy" id="52247"/>
    <lineage>
        <taxon>Eukaryota</taxon>
        <taxon>Fungi</taxon>
        <taxon>Dikarya</taxon>
        <taxon>Ascomycota</taxon>
        <taxon>Saccharomycotina</taxon>
        <taxon>Pichiomycetes</taxon>
        <taxon>Pichiales</taxon>
        <taxon>Pichiaceae</taxon>
        <taxon>Pichia</taxon>
    </lineage>
</organism>
<keyword evidence="8" id="KW-1185">Reference proteome</keyword>
<accession>A0A4V4NFD6</accession>
<proteinExistence type="inferred from homology"/>